<organism evidence="2 3">
    <name type="scientific">Chelatococcus sambhunathii</name>
    <dbReference type="NCBI Taxonomy" id="363953"/>
    <lineage>
        <taxon>Bacteria</taxon>
        <taxon>Pseudomonadati</taxon>
        <taxon>Pseudomonadota</taxon>
        <taxon>Alphaproteobacteria</taxon>
        <taxon>Hyphomicrobiales</taxon>
        <taxon>Chelatococcaceae</taxon>
        <taxon>Chelatococcus</taxon>
    </lineage>
</organism>
<dbReference type="Pfam" id="PF00581">
    <property type="entry name" value="Rhodanese"/>
    <property type="match status" value="1"/>
</dbReference>
<protein>
    <recommendedName>
        <fullName evidence="1">Rhodanese domain-containing protein</fullName>
    </recommendedName>
</protein>
<dbReference type="RefSeq" id="WP_309390348.1">
    <property type="nucleotide sequence ID" value="NZ_JADBEO010000012.1"/>
</dbReference>
<dbReference type="Gene3D" id="3.40.250.10">
    <property type="entry name" value="Rhodanese-like domain"/>
    <property type="match status" value="1"/>
</dbReference>
<evidence type="ECO:0000313" key="3">
    <source>
        <dbReference type="Proteomes" id="UP001181622"/>
    </source>
</evidence>
<dbReference type="PROSITE" id="PS50206">
    <property type="entry name" value="RHODANESE_3"/>
    <property type="match status" value="1"/>
</dbReference>
<feature type="domain" description="Rhodanese" evidence="1">
    <location>
        <begin position="39"/>
        <end position="136"/>
    </location>
</feature>
<gene>
    <name evidence="2" type="ORF">IHQ68_07420</name>
</gene>
<dbReference type="SUPFAM" id="SSF52821">
    <property type="entry name" value="Rhodanese/Cell cycle control phosphatase"/>
    <property type="match status" value="1"/>
</dbReference>
<proteinExistence type="predicted"/>
<evidence type="ECO:0000313" key="2">
    <source>
        <dbReference type="EMBL" id="MDR4306445.1"/>
    </source>
</evidence>
<keyword evidence="3" id="KW-1185">Reference proteome</keyword>
<accession>A0ABU1DEF8</accession>
<dbReference type="SMART" id="SM00450">
    <property type="entry name" value="RHOD"/>
    <property type="match status" value="1"/>
</dbReference>
<evidence type="ECO:0000259" key="1">
    <source>
        <dbReference type="PROSITE" id="PS50206"/>
    </source>
</evidence>
<dbReference type="InterPro" id="IPR001763">
    <property type="entry name" value="Rhodanese-like_dom"/>
</dbReference>
<comment type="caution">
    <text evidence="2">The sequence shown here is derived from an EMBL/GenBank/DDBJ whole genome shotgun (WGS) entry which is preliminary data.</text>
</comment>
<dbReference type="InterPro" id="IPR036873">
    <property type="entry name" value="Rhodanese-like_dom_sf"/>
</dbReference>
<sequence>MATAAVRFSPLSAPARTKASPRARKSMVIGAREAMKLSRAKQAVFIDLRNWEIVDQTGWIEGSFHCPPGEFSNIVSPTSALHARLFEPGKTFIFYGGPDCAPLASAKRAKELGLEKALALRGGLKAWRAAGGRISGHPNSPFPVLRASFGIASHFARRRLLAWWRGERARSRGKLERA</sequence>
<name>A0ABU1DEF8_9HYPH</name>
<dbReference type="EMBL" id="JADBEO010000012">
    <property type="protein sequence ID" value="MDR4306445.1"/>
    <property type="molecule type" value="Genomic_DNA"/>
</dbReference>
<reference evidence="2" key="1">
    <citation type="submission" date="2020-10" db="EMBL/GenBank/DDBJ databases">
        <authorList>
            <person name="Abbas A."/>
            <person name="Razzaq R."/>
            <person name="Waqas M."/>
            <person name="Abbas N."/>
            <person name="Nielsen T.K."/>
            <person name="Hansen L.H."/>
            <person name="Hussain S."/>
            <person name="Shahid M."/>
        </authorList>
    </citation>
    <scope>NUCLEOTIDE SEQUENCE</scope>
    <source>
        <strain evidence="2">S14</strain>
    </source>
</reference>
<dbReference type="Proteomes" id="UP001181622">
    <property type="component" value="Unassembled WGS sequence"/>
</dbReference>